<dbReference type="EMBL" id="JRLY01000013">
    <property type="protein sequence ID" value="KGO91981.1"/>
    <property type="molecule type" value="Genomic_DNA"/>
</dbReference>
<dbReference type="AlphaFoldDB" id="A0A0A2MK53"/>
<evidence type="ECO:0000313" key="3">
    <source>
        <dbReference type="Proteomes" id="UP000030111"/>
    </source>
</evidence>
<protein>
    <recommendedName>
        <fullName evidence="4">Outer membrane protein beta-barrel domain-containing protein</fullName>
    </recommendedName>
</protein>
<accession>A0A0A2MK53</accession>
<keyword evidence="3" id="KW-1185">Reference proteome</keyword>
<sequence length="187" mass="20238">MTKLYLLIVFVVTGVACSNAYAQPNTGEFINASVGFGLSAPYDESELTGSGFYAQAEYVWAPYSWFGVRPYAGVIIASGSLDEDGWKSHIESNAFLLGAKVRLVAPIPYVAPFIESGVGLSAGTFETFTPYTDLKKDGVLLHIPVTLGLALGRRHNIEVKFTYYYHEAVDQFAGAAAVGFSFPINED</sequence>
<evidence type="ECO:0008006" key="4">
    <source>
        <dbReference type="Google" id="ProtNLM"/>
    </source>
</evidence>
<comment type="caution">
    <text evidence="2">The sequence shown here is derived from an EMBL/GenBank/DDBJ whole genome shotgun (WGS) entry which is preliminary data.</text>
</comment>
<dbReference type="PROSITE" id="PS51257">
    <property type="entry name" value="PROKAR_LIPOPROTEIN"/>
    <property type="match status" value="1"/>
</dbReference>
<dbReference type="STRING" id="1121898.GCA_000422725_03581"/>
<dbReference type="RefSeq" id="WP_026989683.1">
    <property type="nucleotide sequence ID" value="NZ_AUGP01000001.1"/>
</dbReference>
<evidence type="ECO:0000256" key="1">
    <source>
        <dbReference type="SAM" id="SignalP"/>
    </source>
</evidence>
<dbReference type="OrthoDB" id="942200at2"/>
<feature type="chain" id="PRO_5002003343" description="Outer membrane protein beta-barrel domain-containing protein" evidence="1">
    <location>
        <begin position="23"/>
        <end position="187"/>
    </location>
</feature>
<name>A0A0A2MK53_9FLAO</name>
<reference evidence="2 3" key="1">
    <citation type="submission" date="2013-09" db="EMBL/GenBank/DDBJ databases">
        <authorList>
            <person name="Zeng Z."/>
            <person name="Chen C."/>
        </authorList>
    </citation>
    <scope>NUCLEOTIDE SEQUENCE [LARGE SCALE GENOMIC DNA]</scope>
    <source>
        <strain evidence="2 3">WB 4.1-42</strain>
    </source>
</reference>
<feature type="signal peptide" evidence="1">
    <location>
        <begin position="1"/>
        <end position="22"/>
    </location>
</feature>
<keyword evidence="1" id="KW-0732">Signal</keyword>
<proteinExistence type="predicted"/>
<organism evidence="2 3">
    <name type="scientific">Flavobacterium subsaxonicum WB 4.1-42 = DSM 21790</name>
    <dbReference type="NCBI Taxonomy" id="1121898"/>
    <lineage>
        <taxon>Bacteria</taxon>
        <taxon>Pseudomonadati</taxon>
        <taxon>Bacteroidota</taxon>
        <taxon>Flavobacteriia</taxon>
        <taxon>Flavobacteriales</taxon>
        <taxon>Flavobacteriaceae</taxon>
        <taxon>Flavobacterium</taxon>
    </lineage>
</organism>
<gene>
    <name evidence="2" type="ORF">Q766_15170</name>
</gene>
<dbReference type="eggNOG" id="COG3637">
    <property type="taxonomic scope" value="Bacteria"/>
</dbReference>
<dbReference type="Proteomes" id="UP000030111">
    <property type="component" value="Unassembled WGS sequence"/>
</dbReference>
<evidence type="ECO:0000313" key="2">
    <source>
        <dbReference type="EMBL" id="KGO91981.1"/>
    </source>
</evidence>